<dbReference type="InterPro" id="IPR001387">
    <property type="entry name" value="Cro/C1-type_HTH"/>
</dbReference>
<keyword evidence="3" id="KW-0238">DNA-binding</keyword>
<reference evidence="3 4" key="1">
    <citation type="journal article" date="2012" name="MBio">
        <title>Insight into the transmission biology and species-specific functional capabilities of tsetse (Diptera: glossinidae) obligate symbiont wigglesworthia.</title>
        <authorList>
            <person name="Rio R.V."/>
            <person name="Symula R.E."/>
            <person name="Wang J."/>
            <person name="Lohs C."/>
            <person name="Wu Y.N."/>
            <person name="Snyder A.K."/>
            <person name="Bjornson R.D."/>
            <person name="Oshima K."/>
            <person name="Biehl B.S."/>
            <person name="Perna N.T."/>
            <person name="Hattori M."/>
            <person name="Aksoy S."/>
        </authorList>
    </citation>
    <scope>NUCLEOTIDE SEQUENCE [LARGE SCALE GENOMIC DNA]</scope>
    <source>
        <strain evidence="3">WGM</strain>
    </source>
</reference>
<dbReference type="SUPFAM" id="SSF47413">
    <property type="entry name" value="lambda repressor-like DNA-binding domains"/>
    <property type="match status" value="1"/>
</dbReference>
<dbReference type="HOGENOM" id="CLU_047530_5_0_6"/>
<dbReference type="EMBL" id="CP003315">
    <property type="protein sequence ID" value="AFA41024.1"/>
    <property type="molecule type" value="Genomic_DNA"/>
</dbReference>
<protein>
    <submittedName>
        <fullName evidence="3">Putative DNA-binding protein</fullName>
    </submittedName>
</protein>
<evidence type="ECO:0000259" key="2">
    <source>
        <dbReference type="PROSITE" id="PS50943"/>
    </source>
</evidence>
<accession>H6Q4G4</accession>
<dbReference type="InterPro" id="IPR050400">
    <property type="entry name" value="Bact_Cytoskel_RodZ"/>
</dbReference>
<keyword evidence="1" id="KW-0812">Transmembrane</keyword>
<dbReference type="PANTHER" id="PTHR34475">
    <property type="match status" value="1"/>
</dbReference>
<evidence type="ECO:0000313" key="3">
    <source>
        <dbReference type="EMBL" id="AFA41024.1"/>
    </source>
</evidence>
<dbReference type="Proteomes" id="UP000009061">
    <property type="component" value="Chromosome"/>
</dbReference>
<evidence type="ECO:0000256" key="1">
    <source>
        <dbReference type="SAM" id="Phobius"/>
    </source>
</evidence>
<dbReference type="Pfam" id="PF13413">
    <property type="entry name" value="HTH_25"/>
    <property type="match status" value="1"/>
</dbReference>
<dbReference type="STRING" id="1142511.WIGMOR_0177"/>
<dbReference type="OrthoDB" id="9790252at2"/>
<proteinExistence type="predicted"/>
<keyword evidence="4" id="KW-1185">Reference proteome</keyword>
<dbReference type="AlphaFoldDB" id="H6Q4G4"/>
<name>H6Q4G4_WIGGL</name>
<sequence length="165" mass="19374">MNIGEKKNQITSNTIGKSLKKARENLGLSQKEIAKILRLKVSIIDNIENDAEHPHVSQTFLYGYIRAYANLVKLPKTELSLINNKMQSSFPRIKATSQIKSLKQYKKKDIWLVKITWLAIFIIVILIGTWWWQSYRINYQDILNIKTLQVEKKIKRDFKKVNDKN</sequence>
<organism evidence="3 4">
    <name type="scientific">Wigglesworthia glossinidia endosymbiont of Glossina morsitans morsitans</name>
    <name type="common">Yale colony</name>
    <dbReference type="NCBI Taxonomy" id="1142511"/>
    <lineage>
        <taxon>Bacteria</taxon>
        <taxon>Pseudomonadati</taxon>
        <taxon>Pseudomonadota</taxon>
        <taxon>Gammaproteobacteria</taxon>
        <taxon>Enterobacterales</taxon>
        <taxon>Erwiniaceae</taxon>
        <taxon>Wigglesworthia</taxon>
    </lineage>
</organism>
<feature type="domain" description="HTH cro/C1-type" evidence="2">
    <location>
        <begin position="19"/>
        <end position="50"/>
    </location>
</feature>
<keyword evidence="1" id="KW-1133">Transmembrane helix</keyword>
<dbReference type="KEGG" id="wgl:WIGMOR_0177"/>
<dbReference type="CDD" id="cd00093">
    <property type="entry name" value="HTH_XRE"/>
    <property type="match status" value="1"/>
</dbReference>
<dbReference type="GO" id="GO:0003677">
    <property type="term" value="F:DNA binding"/>
    <property type="evidence" value="ECO:0007669"/>
    <property type="project" value="UniProtKB-KW"/>
</dbReference>
<dbReference type="PANTHER" id="PTHR34475:SF1">
    <property type="entry name" value="CYTOSKELETON PROTEIN RODZ"/>
    <property type="match status" value="1"/>
</dbReference>
<dbReference type="RefSeq" id="WP_014353963.1">
    <property type="nucleotide sequence ID" value="NC_016893.1"/>
</dbReference>
<gene>
    <name evidence="3" type="ORF">WIGMOR_0177</name>
</gene>
<evidence type="ECO:0000313" key="4">
    <source>
        <dbReference type="Proteomes" id="UP000009061"/>
    </source>
</evidence>
<dbReference type="Gene3D" id="1.10.260.40">
    <property type="entry name" value="lambda repressor-like DNA-binding domains"/>
    <property type="match status" value="1"/>
</dbReference>
<keyword evidence="1" id="KW-0472">Membrane</keyword>
<dbReference type="PROSITE" id="PS50943">
    <property type="entry name" value="HTH_CROC1"/>
    <property type="match status" value="1"/>
</dbReference>
<feature type="transmembrane region" description="Helical" evidence="1">
    <location>
        <begin position="110"/>
        <end position="132"/>
    </location>
</feature>
<dbReference type="InterPro" id="IPR010982">
    <property type="entry name" value="Lambda_DNA-bd_dom_sf"/>
</dbReference>
<dbReference type="eggNOG" id="COG1426">
    <property type="taxonomic scope" value="Bacteria"/>
</dbReference>